<dbReference type="Pfam" id="PF13676">
    <property type="entry name" value="TIR_2"/>
    <property type="match status" value="1"/>
</dbReference>
<dbReference type="GO" id="GO:0007165">
    <property type="term" value="P:signal transduction"/>
    <property type="evidence" value="ECO:0007669"/>
    <property type="project" value="InterPro"/>
</dbReference>
<dbReference type="SMART" id="SM00255">
    <property type="entry name" value="TIR"/>
    <property type="match status" value="1"/>
</dbReference>
<dbReference type="InterPro" id="IPR001646">
    <property type="entry name" value="5peptide_repeat"/>
</dbReference>
<protein>
    <recommendedName>
        <fullName evidence="1">TIR domain-containing protein</fullName>
    </recommendedName>
</protein>
<dbReference type="InterPro" id="IPR051082">
    <property type="entry name" value="Pentapeptide-BTB/POZ_domain"/>
</dbReference>
<dbReference type="PANTHER" id="PTHR14136:SF17">
    <property type="entry name" value="BTB_POZ DOMAIN-CONTAINING PROTEIN KCTD9"/>
    <property type="match status" value="1"/>
</dbReference>
<gene>
    <name evidence="2" type="ORF">LCGC14_2365710</name>
</gene>
<dbReference type="EMBL" id="LAZR01034762">
    <property type="protein sequence ID" value="KKL44436.1"/>
    <property type="molecule type" value="Genomic_DNA"/>
</dbReference>
<dbReference type="Pfam" id="PF00805">
    <property type="entry name" value="Pentapeptide"/>
    <property type="match status" value="2"/>
</dbReference>
<feature type="domain" description="TIR" evidence="1">
    <location>
        <begin position="169"/>
        <end position="292"/>
    </location>
</feature>
<reference evidence="2" key="1">
    <citation type="journal article" date="2015" name="Nature">
        <title>Complex archaea that bridge the gap between prokaryotes and eukaryotes.</title>
        <authorList>
            <person name="Spang A."/>
            <person name="Saw J.H."/>
            <person name="Jorgensen S.L."/>
            <person name="Zaremba-Niedzwiedzka K."/>
            <person name="Martijn J."/>
            <person name="Lind A.E."/>
            <person name="van Eijk R."/>
            <person name="Schleper C."/>
            <person name="Guy L."/>
            <person name="Ettema T.J."/>
        </authorList>
    </citation>
    <scope>NUCLEOTIDE SEQUENCE</scope>
</reference>
<dbReference type="PANTHER" id="PTHR14136">
    <property type="entry name" value="BTB_POZ DOMAIN-CONTAINING PROTEIN KCTD9"/>
    <property type="match status" value="1"/>
</dbReference>
<comment type="caution">
    <text evidence="2">The sequence shown here is derived from an EMBL/GenBank/DDBJ whole genome shotgun (WGS) entry which is preliminary data.</text>
</comment>
<dbReference type="InterPro" id="IPR035897">
    <property type="entry name" value="Toll_tir_struct_dom_sf"/>
</dbReference>
<dbReference type="SUPFAM" id="SSF141571">
    <property type="entry name" value="Pentapeptide repeat-like"/>
    <property type="match status" value="1"/>
</dbReference>
<organism evidence="2">
    <name type="scientific">marine sediment metagenome</name>
    <dbReference type="NCBI Taxonomy" id="412755"/>
    <lineage>
        <taxon>unclassified sequences</taxon>
        <taxon>metagenomes</taxon>
        <taxon>ecological metagenomes</taxon>
    </lineage>
</organism>
<evidence type="ECO:0000313" key="2">
    <source>
        <dbReference type="EMBL" id="KKL44436.1"/>
    </source>
</evidence>
<proteinExistence type="predicted"/>
<dbReference type="InterPro" id="IPR000157">
    <property type="entry name" value="TIR_dom"/>
</dbReference>
<evidence type="ECO:0000259" key="1">
    <source>
        <dbReference type="PROSITE" id="PS50104"/>
    </source>
</evidence>
<dbReference type="Gene3D" id="2.160.20.80">
    <property type="entry name" value="E3 ubiquitin-protein ligase SopA"/>
    <property type="match status" value="1"/>
</dbReference>
<sequence>MANREHLALLKKGVKVWNQWRRDHPEIQPDLTRADLRNADLSWANLERANLESALLLEALLSNAALTWSNLKGAGLRKADLSGVMLPWANLLGATLAGANLSNVKLFETVLVDVDLSGALNLASCKHIGPSFLDHRTLQRSGALPLEFLRGCGLPDALIDYSLLGKVIRYDSCFICYSGKDNDFAERLHAELQASGIRCWFAPHDMRGGRKTLEQIDQAISLHDRSLLILSEHSMNSEWVKTETAKARKREVTEGKRVLFPVRLVDFDTIRDWECFDSDTGEDLAKEIRKYFIPDFSEWKDPHVYQKAFRRLLRDLRTGG</sequence>
<dbReference type="SUPFAM" id="SSF52200">
    <property type="entry name" value="Toll/Interleukin receptor TIR domain"/>
    <property type="match status" value="1"/>
</dbReference>
<accession>A0A0F9CSJ6</accession>
<dbReference type="PROSITE" id="PS50104">
    <property type="entry name" value="TIR"/>
    <property type="match status" value="1"/>
</dbReference>
<name>A0A0F9CSJ6_9ZZZZ</name>
<dbReference type="AlphaFoldDB" id="A0A0F9CSJ6"/>
<dbReference type="Gene3D" id="3.40.50.10140">
    <property type="entry name" value="Toll/interleukin-1 receptor homology (TIR) domain"/>
    <property type="match status" value="1"/>
</dbReference>